<proteinExistence type="inferred from homology"/>
<dbReference type="GO" id="GO:0005829">
    <property type="term" value="C:cytosol"/>
    <property type="evidence" value="ECO:0007669"/>
    <property type="project" value="TreeGrafter"/>
</dbReference>
<sequence length="142" mass="15810">MNNVVAALGLDVGSKRIGVAGCDRLGMFAHGITTIVRKSWQEDMAQLQALVSDREVTTLVVGLPYNMDGSLGYQAKQVQKFARGASKHLGLALEYVDERLTSFEAEQIMQSQGFSPRENKGMIDRKAAALILQQWLDRRRDR</sequence>
<dbReference type="InterPro" id="IPR037027">
    <property type="entry name" value="YqgF/RNaseH-like_dom_sf"/>
</dbReference>
<dbReference type="Proteomes" id="UP001333818">
    <property type="component" value="Unassembled WGS sequence"/>
</dbReference>
<dbReference type="PANTHER" id="PTHR33317">
    <property type="entry name" value="POLYNUCLEOTIDYL TRANSFERASE, RIBONUCLEASE H-LIKE SUPERFAMILY PROTEIN"/>
    <property type="match status" value="1"/>
</dbReference>
<dbReference type="HAMAP" id="MF_00651">
    <property type="entry name" value="Nuclease_YqgF"/>
    <property type="match status" value="1"/>
</dbReference>
<dbReference type="PANTHER" id="PTHR33317:SF4">
    <property type="entry name" value="POLYNUCLEOTIDYL TRANSFERASE, RIBONUCLEASE H-LIKE SUPERFAMILY PROTEIN"/>
    <property type="match status" value="1"/>
</dbReference>
<keyword evidence="4 5" id="KW-0378">Hydrolase</keyword>
<dbReference type="GO" id="GO:0004518">
    <property type="term" value="F:nuclease activity"/>
    <property type="evidence" value="ECO:0007669"/>
    <property type="project" value="UniProtKB-KW"/>
</dbReference>
<dbReference type="GO" id="GO:0016788">
    <property type="term" value="F:hydrolase activity, acting on ester bonds"/>
    <property type="evidence" value="ECO:0007669"/>
    <property type="project" value="UniProtKB-UniRule"/>
</dbReference>
<feature type="domain" description="YqgF/RNase H-like" evidence="6">
    <location>
        <begin position="5"/>
        <end position="105"/>
    </location>
</feature>
<dbReference type="Pfam" id="PF03652">
    <property type="entry name" value="RuvX"/>
    <property type="match status" value="1"/>
</dbReference>
<gene>
    <name evidence="7" type="primary">ruvX</name>
    <name evidence="7" type="ORF">V2H45_13445</name>
</gene>
<dbReference type="InterPro" id="IPR012337">
    <property type="entry name" value="RNaseH-like_sf"/>
</dbReference>
<dbReference type="GO" id="GO:0000967">
    <property type="term" value="P:rRNA 5'-end processing"/>
    <property type="evidence" value="ECO:0007669"/>
    <property type="project" value="UniProtKB-UniRule"/>
</dbReference>
<dbReference type="EC" id="3.1.-.-" evidence="5"/>
<dbReference type="InterPro" id="IPR006641">
    <property type="entry name" value="YqgF/RNaseH-like_dom"/>
</dbReference>
<evidence type="ECO:0000256" key="5">
    <source>
        <dbReference type="HAMAP-Rule" id="MF_00651"/>
    </source>
</evidence>
<dbReference type="SUPFAM" id="SSF53098">
    <property type="entry name" value="Ribonuclease H-like"/>
    <property type="match status" value="1"/>
</dbReference>
<evidence type="ECO:0000313" key="7">
    <source>
        <dbReference type="EMBL" id="MEE3717740.1"/>
    </source>
</evidence>
<dbReference type="EMBL" id="JAZBJZ010000051">
    <property type="protein sequence ID" value="MEE3717740.1"/>
    <property type="molecule type" value="Genomic_DNA"/>
</dbReference>
<reference evidence="7" key="1">
    <citation type="submission" date="2024-01" db="EMBL/GenBank/DDBJ databases">
        <title>Bank of Algae and Cyanobacteria of the Azores (BACA) strain genomes.</title>
        <authorList>
            <person name="Luz R."/>
            <person name="Cordeiro R."/>
            <person name="Fonseca A."/>
            <person name="Goncalves V."/>
        </authorList>
    </citation>
    <scope>NUCLEOTIDE SEQUENCE</scope>
    <source>
        <strain evidence="7">BACA0141</strain>
    </source>
</reference>
<comment type="subcellular location">
    <subcellularLocation>
        <location evidence="5">Cytoplasm</location>
    </subcellularLocation>
</comment>
<evidence type="ECO:0000313" key="8">
    <source>
        <dbReference type="Proteomes" id="UP001333818"/>
    </source>
</evidence>
<comment type="caution">
    <text evidence="7">The sequence shown here is derived from an EMBL/GenBank/DDBJ whole genome shotgun (WGS) entry which is preliminary data.</text>
</comment>
<evidence type="ECO:0000256" key="3">
    <source>
        <dbReference type="ARBA" id="ARBA00022722"/>
    </source>
</evidence>
<evidence type="ECO:0000256" key="1">
    <source>
        <dbReference type="ARBA" id="ARBA00022490"/>
    </source>
</evidence>
<dbReference type="AlphaFoldDB" id="A0AAW9PT81"/>
<dbReference type="NCBIfam" id="TIGR00250">
    <property type="entry name" value="RNAse_H_YqgF"/>
    <property type="match status" value="1"/>
</dbReference>
<keyword evidence="8" id="KW-1185">Reference proteome</keyword>
<dbReference type="CDD" id="cd16964">
    <property type="entry name" value="YqgF"/>
    <property type="match status" value="1"/>
</dbReference>
<protein>
    <recommendedName>
        <fullName evidence="5">Putative pre-16S rRNA nuclease</fullName>
        <ecNumber evidence="5">3.1.-.-</ecNumber>
    </recommendedName>
</protein>
<organism evidence="7 8">
    <name type="scientific">Tumidithrix elongata BACA0141</name>
    <dbReference type="NCBI Taxonomy" id="2716417"/>
    <lineage>
        <taxon>Bacteria</taxon>
        <taxon>Bacillati</taxon>
        <taxon>Cyanobacteriota</taxon>
        <taxon>Cyanophyceae</taxon>
        <taxon>Pseudanabaenales</taxon>
        <taxon>Pseudanabaenaceae</taxon>
        <taxon>Tumidithrix</taxon>
        <taxon>Tumidithrix elongata</taxon>
    </lineage>
</organism>
<evidence type="ECO:0000259" key="6">
    <source>
        <dbReference type="SMART" id="SM00732"/>
    </source>
</evidence>
<keyword evidence="2 5" id="KW-0690">Ribosome biogenesis</keyword>
<dbReference type="SMART" id="SM00732">
    <property type="entry name" value="YqgFc"/>
    <property type="match status" value="1"/>
</dbReference>
<evidence type="ECO:0000256" key="4">
    <source>
        <dbReference type="ARBA" id="ARBA00022801"/>
    </source>
</evidence>
<keyword evidence="3 5" id="KW-0540">Nuclease</keyword>
<comment type="function">
    <text evidence="5">Could be a nuclease involved in processing of the 5'-end of pre-16S rRNA.</text>
</comment>
<comment type="similarity">
    <text evidence="5">Belongs to the YqgF HJR family.</text>
</comment>
<evidence type="ECO:0000256" key="2">
    <source>
        <dbReference type="ARBA" id="ARBA00022517"/>
    </source>
</evidence>
<keyword evidence="1 5" id="KW-0963">Cytoplasm</keyword>
<accession>A0AAW9PT81</accession>
<dbReference type="Gene3D" id="3.30.420.140">
    <property type="entry name" value="YqgF/RNase H-like domain"/>
    <property type="match status" value="1"/>
</dbReference>
<name>A0AAW9PT81_9CYAN</name>
<dbReference type="InterPro" id="IPR005227">
    <property type="entry name" value="YqgF"/>
</dbReference>